<dbReference type="GO" id="GO:0016020">
    <property type="term" value="C:membrane"/>
    <property type="evidence" value="ECO:0007669"/>
    <property type="project" value="TreeGrafter"/>
</dbReference>
<dbReference type="GO" id="GO:0012505">
    <property type="term" value="C:endomembrane system"/>
    <property type="evidence" value="ECO:0007669"/>
    <property type="project" value="TreeGrafter"/>
</dbReference>
<dbReference type="InterPro" id="IPR036400">
    <property type="entry name" value="Cyt_B5-like_heme/steroid_sf"/>
</dbReference>
<feature type="domain" description="Cytochrome b5 heme-binding" evidence="2">
    <location>
        <begin position="59"/>
        <end position="156"/>
    </location>
</feature>
<gene>
    <name evidence="3" type="ORF">HERILL_LOCUS13373</name>
</gene>
<dbReference type="AlphaFoldDB" id="A0A7R8Z2J3"/>
<name>A0A7R8Z2J3_HERIL</name>
<dbReference type="OMA" id="PPCNIEW"/>
<sequence>MPSLGAIVKFHVLVGLCAISIYYWKPGLINKTKEFVLSQLKSPQTSPPSTWTASDLKLFTTDELAKYDGNVNEEEIYVSILGSVYDVTPGKNFYGRGCGYAFFTGKDASVSFVTGEFEKFTPDSDDVAALKPADILGILQFKEFYDTKYVLKGKLIGRFYDENGEPTEYFRKVEALAKVGEYEKEQKNRKLEEFPPCNIEWTAETGTRVWCTAESGGIRRNWIGVPRKYFEPGQTSFRCACVKPEQLSSPLLKPYEDCKDDAVECFYNLD</sequence>
<dbReference type="EMBL" id="LR899013">
    <property type="protein sequence ID" value="CAD7090917.1"/>
    <property type="molecule type" value="Genomic_DNA"/>
</dbReference>
<evidence type="ECO:0000313" key="3">
    <source>
        <dbReference type="EMBL" id="CAD7090917.1"/>
    </source>
</evidence>
<organism evidence="3 4">
    <name type="scientific">Hermetia illucens</name>
    <name type="common">Black soldier fly</name>
    <dbReference type="NCBI Taxonomy" id="343691"/>
    <lineage>
        <taxon>Eukaryota</taxon>
        <taxon>Metazoa</taxon>
        <taxon>Ecdysozoa</taxon>
        <taxon>Arthropoda</taxon>
        <taxon>Hexapoda</taxon>
        <taxon>Insecta</taxon>
        <taxon>Pterygota</taxon>
        <taxon>Neoptera</taxon>
        <taxon>Endopterygota</taxon>
        <taxon>Diptera</taxon>
        <taxon>Brachycera</taxon>
        <taxon>Stratiomyomorpha</taxon>
        <taxon>Stratiomyidae</taxon>
        <taxon>Hermetiinae</taxon>
        <taxon>Hermetia</taxon>
    </lineage>
</organism>
<protein>
    <recommendedName>
        <fullName evidence="2">Cytochrome b5 heme-binding domain-containing protein</fullName>
    </recommendedName>
</protein>
<comment type="similarity">
    <text evidence="1">Belongs to the cytochrome b5 family. MAPR subfamily.</text>
</comment>
<dbReference type="InParanoid" id="A0A7R8Z2J3"/>
<dbReference type="Pfam" id="PF00173">
    <property type="entry name" value="Cyt-b5"/>
    <property type="match status" value="1"/>
</dbReference>
<keyword evidence="4" id="KW-1185">Reference proteome</keyword>
<dbReference type="Proteomes" id="UP000594454">
    <property type="component" value="Chromosome 5"/>
</dbReference>
<evidence type="ECO:0000259" key="2">
    <source>
        <dbReference type="SMART" id="SM01117"/>
    </source>
</evidence>
<dbReference type="PANTHER" id="PTHR10281:SF4">
    <property type="entry name" value="NEUFERRICIN"/>
    <property type="match status" value="1"/>
</dbReference>
<evidence type="ECO:0000256" key="1">
    <source>
        <dbReference type="ARBA" id="ARBA00038357"/>
    </source>
</evidence>
<dbReference type="FunCoup" id="A0A7R8Z2J3">
    <property type="interactions" value="693"/>
</dbReference>
<dbReference type="PANTHER" id="PTHR10281">
    <property type="entry name" value="MEMBRANE-ASSOCIATED PROGESTERONE RECEPTOR COMPONENT-RELATED"/>
    <property type="match status" value="1"/>
</dbReference>
<dbReference type="InterPro" id="IPR001199">
    <property type="entry name" value="Cyt_B5-like_heme/steroid-bd"/>
</dbReference>
<reference evidence="3 4" key="1">
    <citation type="submission" date="2020-11" db="EMBL/GenBank/DDBJ databases">
        <authorList>
            <person name="Wallbank WR R."/>
            <person name="Pardo Diaz C."/>
            <person name="Kozak K."/>
            <person name="Martin S."/>
            <person name="Jiggins C."/>
            <person name="Moest M."/>
            <person name="Warren A I."/>
            <person name="Generalovic N T."/>
            <person name="Byers J.R.P. K."/>
            <person name="Montejo-Kovacevich G."/>
            <person name="Yen C E."/>
        </authorList>
    </citation>
    <scope>NUCLEOTIDE SEQUENCE [LARGE SCALE GENOMIC DNA]</scope>
</reference>
<accession>A0A7R8Z2J3</accession>
<dbReference type="Gene3D" id="3.10.120.10">
    <property type="entry name" value="Cytochrome b5-like heme/steroid binding domain"/>
    <property type="match status" value="1"/>
</dbReference>
<dbReference type="InterPro" id="IPR050577">
    <property type="entry name" value="MAPR/NEUFC/NENF-like"/>
</dbReference>
<evidence type="ECO:0000313" key="4">
    <source>
        <dbReference type="Proteomes" id="UP000594454"/>
    </source>
</evidence>
<dbReference type="OrthoDB" id="10257697at2759"/>
<dbReference type="SUPFAM" id="SSF55856">
    <property type="entry name" value="Cytochrome b5-like heme/steroid binding domain"/>
    <property type="match status" value="1"/>
</dbReference>
<proteinExistence type="inferred from homology"/>
<dbReference type="SMART" id="SM01117">
    <property type="entry name" value="Cyt-b5"/>
    <property type="match status" value="1"/>
</dbReference>